<gene>
    <name evidence="1" type="ORF">Cvel_17913</name>
</gene>
<dbReference type="EMBL" id="CDMZ01000502">
    <property type="protein sequence ID" value="CEM15685.1"/>
    <property type="molecule type" value="Genomic_DNA"/>
</dbReference>
<dbReference type="AlphaFoldDB" id="A0A0G4FN59"/>
<reference evidence="1" key="1">
    <citation type="submission" date="2014-11" db="EMBL/GenBank/DDBJ databases">
        <authorList>
            <person name="Otto D Thomas"/>
            <person name="Naeem Raeece"/>
        </authorList>
    </citation>
    <scope>NUCLEOTIDE SEQUENCE</scope>
</reference>
<evidence type="ECO:0000313" key="1">
    <source>
        <dbReference type="EMBL" id="CEM15685.1"/>
    </source>
</evidence>
<dbReference type="VEuPathDB" id="CryptoDB:Cvel_17913"/>
<protein>
    <submittedName>
        <fullName evidence="1">Uncharacterized protein</fullName>
    </submittedName>
</protein>
<proteinExistence type="predicted"/>
<organism evidence="1">
    <name type="scientific">Chromera velia CCMP2878</name>
    <dbReference type="NCBI Taxonomy" id="1169474"/>
    <lineage>
        <taxon>Eukaryota</taxon>
        <taxon>Sar</taxon>
        <taxon>Alveolata</taxon>
        <taxon>Colpodellida</taxon>
        <taxon>Chromeraceae</taxon>
        <taxon>Chromera</taxon>
    </lineage>
</organism>
<sequence length="66" mass="7236">MTLQVFGGVEGSVYIKTARICVAKTTTTTSPRTFGSSVVWWLPQYRQARCRVRLPPPPLIGAGWAA</sequence>
<accession>A0A0G4FN59</accession>
<name>A0A0G4FN59_9ALVE</name>